<organism evidence="2 3">
    <name type="scientific">Paeniglutamicibacter terrestris</name>
    <dbReference type="NCBI Taxonomy" id="2723403"/>
    <lineage>
        <taxon>Bacteria</taxon>
        <taxon>Bacillati</taxon>
        <taxon>Actinomycetota</taxon>
        <taxon>Actinomycetes</taxon>
        <taxon>Micrococcales</taxon>
        <taxon>Micrococcaceae</taxon>
        <taxon>Paeniglutamicibacter</taxon>
    </lineage>
</organism>
<dbReference type="Proteomes" id="UP000746595">
    <property type="component" value="Unassembled WGS sequence"/>
</dbReference>
<protein>
    <submittedName>
        <fullName evidence="2">Restriction endonuclease</fullName>
    </submittedName>
</protein>
<keyword evidence="3" id="KW-1185">Reference proteome</keyword>
<accession>A0ABX1G2A0</accession>
<dbReference type="Pfam" id="PF04471">
    <property type="entry name" value="Mrr_cat"/>
    <property type="match status" value="1"/>
</dbReference>
<dbReference type="GO" id="GO:0004519">
    <property type="term" value="F:endonuclease activity"/>
    <property type="evidence" value="ECO:0007669"/>
    <property type="project" value="UniProtKB-KW"/>
</dbReference>
<proteinExistence type="predicted"/>
<dbReference type="InterPro" id="IPR007560">
    <property type="entry name" value="Restrct_endonuc_IV_Mrr"/>
</dbReference>
<dbReference type="InterPro" id="IPR011335">
    <property type="entry name" value="Restrct_endonuc-II-like"/>
</dbReference>
<dbReference type="InterPro" id="IPR052906">
    <property type="entry name" value="Type_IV_Methyl-Rstrct_Enzyme"/>
</dbReference>
<evidence type="ECO:0000313" key="3">
    <source>
        <dbReference type="Proteomes" id="UP000746595"/>
    </source>
</evidence>
<reference evidence="2 3" key="1">
    <citation type="submission" date="2020-04" db="EMBL/GenBank/DDBJ databases">
        <title>Paeniglutamicibacter sp. ANT13_2, a novel actinomycete isolated from sediment in Antarctica.</title>
        <authorList>
            <person name="Sakdapetsiri C."/>
            <person name="Pinyakong O."/>
        </authorList>
    </citation>
    <scope>NUCLEOTIDE SEQUENCE [LARGE SCALE GENOMIC DNA]</scope>
    <source>
        <strain evidence="2 3">ANT13_2</strain>
    </source>
</reference>
<feature type="domain" description="Restriction endonuclease type IV Mrr" evidence="1">
    <location>
        <begin position="176"/>
        <end position="286"/>
    </location>
</feature>
<dbReference type="EMBL" id="JAAWVT010000001">
    <property type="protein sequence ID" value="NKG19891.1"/>
    <property type="molecule type" value="Genomic_DNA"/>
</dbReference>
<evidence type="ECO:0000259" key="1">
    <source>
        <dbReference type="Pfam" id="PF04471"/>
    </source>
</evidence>
<keyword evidence="2" id="KW-0255">Endonuclease</keyword>
<dbReference type="InterPro" id="IPR011856">
    <property type="entry name" value="tRNA_endonuc-like_dom_sf"/>
</dbReference>
<name>A0ABX1G2A0_9MICC</name>
<dbReference type="SUPFAM" id="SSF52980">
    <property type="entry name" value="Restriction endonuclease-like"/>
    <property type="match status" value="1"/>
</dbReference>
<sequence length="315" mass="35167">MMGDLTLISDGREGLKRALADKVSEEDYKAIPGWAGVLLRFRDEIQPGDVIVAPYKPNSTINIGVVSGNYEYVASEPTHRHRRRVKWKKVGLSRTVFTQPALYEIGSALTMFRVRNHDHEFLAALSTRAESVEEVTQVVEEVAAKNAVYEESTAEPRASRIERHTRDFVLEALQEKISHRQFEEFTADLLRALGYQARVTQYSQDGGVDVIAHRDPLGVEPPLIKVQCKHTSGTIGAPDVQQLSGTQGPGDLALFVTLGAYSREALALERQRPGIRLLTGEDIVSLVLEHYARLPERWRALIPLTTLWVVADSAF</sequence>
<keyword evidence="2" id="KW-0540">Nuclease</keyword>
<dbReference type="Gene3D" id="3.40.1350.10">
    <property type="match status" value="1"/>
</dbReference>
<comment type="caution">
    <text evidence="2">The sequence shown here is derived from an EMBL/GenBank/DDBJ whole genome shotgun (WGS) entry which is preliminary data.</text>
</comment>
<evidence type="ECO:0000313" key="2">
    <source>
        <dbReference type="EMBL" id="NKG19891.1"/>
    </source>
</evidence>
<keyword evidence="2" id="KW-0378">Hydrolase</keyword>
<dbReference type="PANTHER" id="PTHR30015:SF7">
    <property type="entry name" value="TYPE IV METHYL-DIRECTED RESTRICTION ENZYME ECOKMRR"/>
    <property type="match status" value="1"/>
</dbReference>
<dbReference type="PANTHER" id="PTHR30015">
    <property type="entry name" value="MRR RESTRICTION SYSTEM PROTEIN"/>
    <property type="match status" value="1"/>
</dbReference>
<gene>
    <name evidence="2" type="ORF">HED64_04090</name>
</gene>
<dbReference type="RefSeq" id="WP_168150782.1">
    <property type="nucleotide sequence ID" value="NZ_JAAWVT010000001.1"/>
</dbReference>